<evidence type="ECO:0000313" key="2">
    <source>
        <dbReference type="Proteomes" id="UP000283513"/>
    </source>
</evidence>
<evidence type="ECO:0000313" key="1">
    <source>
        <dbReference type="EMBL" id="RHC17475.1"/>
    </source>
</evidence>
<protein>
    <submittedName>
        <fullName evidence="1">Fe-S metabolism protein, SufE family</fullName>
    </submittedName>
</protein>
<dbReference type="GeneID" id="61431753"/>
<reference evidence="1 2" key="1">
    <citation type="submission" date="2018-08" db="EMBL/GenBank/DDBJ databases">
        <title>A genome reference for cultivated species of the human gut microbiota.</title>
        <authorList>
            <person name="Zou Y."/>
            <person name="Xue W."/>
            <person name="Luo G."/>
        </authorList>
    </citation>
    <scope>NUCLEOTIDE SEQUENCE [LARGE SCALE GENOMIC DNA]</scope>
    <source>
        <strain evidence="1 2">AM37-1AC</strain>
    </source>
</reference>
<name>A0A3R6FA19_9FIRM</name>
<accession>A0A3R6FA19</accession>
<comment type="caution">
    <text evidence="1">The sequence shown here is derived from an EMBL/GenBank/DDBJ whole genome shotgun (WGS) entry which is preliminary data.</text>
</comment>
<dbReference type="AlphaFoldDB" id="A0A3R6FA19"/>
<proteinExistence type="predicted"/>
<gene>
    <name evidence="1" type="ORF">DW856_08290</name>
</gene>
<dbReference type="Proteomes" id="UP000283513">
    <property type="component" value="Unassembled WGS sequence"/>
</dbReference>
<dbReference type="RefSeq" id="WP_006857269.1">
    <property type="nucleotide sequence ID" value="NZ_CP102289.1"/>
</dbReference>
<sequence>MKLDDTVMVQFFGELIESYRQQIMDQEEARELSKKKKKFLADLRKELELPNPQAYRMVTELFGCMLDISQIKQEQLYIQGIKDGIRIRKLVKEIEEGEEC</sequence>
<dbReference type="EMBL" id="QSHO01000006">
    <property type="protein sequence ID" value="RHC17475.1"/>
    <property type="molecule type" value="Genomic_DNA"/>
</dbReference>
<organism evidence="1 2">
    <name type="scientific">Roseburia intestinalis</name>
    <dbReference type="NCBI Taxonomy" id="166486"/>
    <lineage>
        <taxon>Bacteria</taxon>
        <taxon>Bacillati</taxon>
        <taxon>Bacillota</taxon>
        <taxon>Clostridia</taxon>
        <taxon>Lachnospirales</taxon>
        <taxon>Lachnospiraceae</taxon>
        <taxon>Roseburia</taxon>
    </lineage>
</organism>